<name>A0A1H6EBA8_9ACTN</name>
<feature type="region of interest" description="Disordered" evidence="1">
    <location>
        <begin position="324"/>
        <end position="356"/>
    </location>
</feature>
<organism evidence="2 3">
    <name type="scientific">Actinacidiphila yanglinensis</name>
    <dbReference type="NCBI Taxonomy" id="310779"/>
    <lineage>
        <taxon>Bacteria</taxon>
        <taxon>Bacillati</taxon>
        <taxon>Actinomycetota</taxon>
        <taxon>Actinomycetes</taxon>
        <taxon>Kitasatosporales</taxon>
        <taxon>Streptomycetaceae</taxon>
        <taxon>Actinacidiphila</taxon>
    </lineage>
</organism>
<gene>
    <name evidence="2" type="ORF">SAMN05216223_12980</name>
</gene>
<dbReference type="EMBL" id="FNVU01000029">
    <property type="protein sequence ID" value="SEG94216.1"/>
    <property type="molecule type" value="Genomic_DNA"/>
</dbReference>
<feature type="compositionally biased region" description="Gly residues" evidence="1">
    <location>
        <begin position="186"/>
        <end position="199"/>
    </location>
</feature>
<dbReference type="AlphaFoldDB" id="A0A1H6EBA8"/>
<sequence>MNRSDPASVDAQPGVLELGARLAGLWQEPGGRAADLARLRHVAVGSGPAAGPRGCRPLPPSAALAGLLPGAERAAQAFGYTVTRAALPGPWAAVAGFTCREHGAIIVNLDRPGAASYRGDERLRLAELTLNLLHELAHVIDPSDHPFARPGPPRPGERRAMLLAEAVACVAAETLAIELAADRGGEGPGGSDGVGGGQEPTGDGESAAAKIGGARPSTRQALAGGGQVRYLAALLSGADPLTADETARVRSRAGQAVRLVLTAHRAEPWNPPSGAVTTGHVLRIDGHEVPLRCGPAEHGGEPPHPVAAAGAHWSRLRAAALAAEAAREAAAPPTEPAMGHDRPNGSAGAGQDTRSR</sequence>
<evidence type="ECO:0000313" key="3">
    <source>
        <dbReference type="Proteomes" id="UP000236754"/>
    </source>
</evidence>
<reference evidence="2 3" key="1">
    <citation type="submission" date="2016-10" db="EMBL/GenBank/DDBJ databases">
        <authorList>
            <person name="de Groot N.N."/>
        </authorList>
    </citation>
    <scope>NUCLEOTIDE SEQUENCE [LARGE SCALE GENOMIC DNA]</scope>
    <source>
        <strain evidence="2 3">CGMCC 4.2023</strain>
    </source>
</reference>
<proteinExistence type="predicted"/>
<keyword evidence="3" id="KW-1185">Reference proteome</keyword>
<evidence type="ECO:0000256" key="1">
    <source>
        <dbReference type="SAM" id="MobiDB-lite"/>
    </source>
</evidence>
<evidence type="ECO:0000313" key="2">
    <source>
        <dbReference type="EMBL" id="SEG94216.1"/>
    </source>
</evidence>
<feature type="region of interest" description="Disordered" evidence="1">
    <location>
        <begin position="182"/>
        <end position="220"/>
    </location>
</feature>
<protein>
    <submittedName>
        <fullName evidence="2">Uncharacterized protein</fullName>
    </submittedName>
</protein>
<dbReference type="Proteomes" id="UP000236754">
    <property type="component" value="Unassembled WGS sequence"/>
</dbReference>
<accession>A0A1H6EBA8</accession>